<dbReference type="InterPro" id="IPR040498">
    <property type="entry name" value="PriA_CRR"/>
</dbReference>
<dbReference type="InterPro" id="IPR014001">
    <property type="entry name" value="Helicase_ATP-bd"/>
</dbReference>
<keyword evidence="6 11" id="KW-0347">Helicase</keyword>
<comment type="catalytic activity">
    <reaction evidence="11">
        <text>Couples ATP hydrolysis with the unwinding of duplex DNA by translocating in the 3'-5' direction.</text>
        <dbReference type="EC" id="5.6.2.4"/>
    </reaction>
</comment>
<evidence type="ECO:0000256" key="1">
    <source>
        <dbReference type="ARBA" id="ARBA00022515"/>
    </source>
</evidence>
<comment type="function">
    <text evidence="11">Initiates the restart of stalled replication forks, which reloads the replicative helicase on sites other than the origin of replication. Recognizes and binds to abandoned replication forks and remodels them to uncover a helicase loading site. Promotes assembly of the primosome at these replication forks.</text>
</comment>
<evidence type="ECO:0000256" key="2">
    <source>
        <dbReference type="ARBA" id="ARBA00022705"/>
    </source>
</evidence>
<dbReference type="InterPro" id="IPR041236">
    <property type="entry name" value="PriA_C"/>
</dbReference>
<feature type="domain" description="Helicase C-terminal" evidence="13">
    <location>
        <begin position="490"/>
        <end position="654"/>
    </location>
</feature>
<dbReference type="SMART" id="SM00490">
    <property type="entry name" value="HELICc"/>
    <property type="match status" value="1"/>
</dbReference>
<dbReference type="Pfam" id="PF18074">
    <property type="entry name" value="PriA_C"/>
    <property type="match status" value="1"/>
</dbReference>
<dbReference type="NCBIfam" id="NF004067">
    <property type="entry name" value="PRK05580.1-4"/>
    <property type="match status" value="1"/>
</dbReference>
<evidence type="ECO:0000256" key="8">
    <source>
        <dbReference type="ARBA" id="ARBA00022840"/>
    </source>
</evidence>
<dbReference type="Pfam" id="PF00271">
    <property type="entry name" value="Helicase_C"/>
    <property type="match status" value="1"/>
</dbReference>
<dbReference type="GO" id="GO:0016787">
    <property type="term" value="F:hydrolase activity"/>
    <property type="evidence" value="ECO:0007669"/>
    <property type="project" value="UniProtKB-KW"/>
</dbReference>
<dbReference type="InterPro" id="IPR001650">
    <property type="entry name" value="Helicase_C-like"/>
</dbReference>
<feature type="binding site" evidence="11">
    <location>
        <position position="498"/>
    </location>
    <ligand>
        <name>Zn(2+)</name>
        <dbReference type="ChEBI" id="CHEBI:29105"/>
        <label>1</label>
    </ligand>
</feature>
<keyword evidence="2 11" id="KW-0235">DNA replication</keyword>
<feature type="binding site" evidence="11">
    <location>
        <position position="466"/>
    </location>
    <ligand>
        <name>Zn(2+)</name>
        <dbReference type="ChEBI" id="CHEBI:29105"/>
        <label>2</label>
    </ligand>
</feature>
<evidence type="ECO:0000256" key="5">
    <source>
        <dbReference type="ARBA" id="ARBA00022801"/>
    </source>
</evidence>
<dbReference type="InterPro" id="IPR005259">
    <property type="entry name" value="PriA"/>
</dbReference>
<dbReference type="CDD" id="cd17929">
    <property type="entry name" value="DEXHc_priA"/>
    <property type="match status" value="1"/>
</dbReference>
<dbReference type="SMART" id="SM00487">
    <property type="entry name" value="DEXDc"/>
    <property type="match status" value="1"/>
</dbReference>
<dbReference type="NCBIfam" id="TIGR00595">
    <property type="entry name" value="priA"/>
    <property type="match status" value="1"/>
</dbReference>
<feature type="binding site" evidence="11">
    <location>
        <position position="482"/>
    </location>
    <ligand>
        <name>Zn(2+)</name>
        <dbReference type="ChEBI" id="CHEBI:29105"/>
        <label>2</label>
    </ligand>
</feature>
<comment type="similarity">
    <text evidence="11">Belongs to the helicase family. PriA subfamily.</text>
</comment>
<name>A0ABW8U2M9_9GAMM</name>
<dbReference type="Pfam" id="PF00270">
    <property type="entry name" value="DEAD"/>
    <property type="match status" value="1"/>
</dbReference>
<dbReference type="Proteomes" id="UP001624684">
    <property type="component" value="Unassembled WGS sequence"/>
</dbReference>
<evidence type="ECO:0000256" key="10">
    <source>
        <dbReference type="ARBA" id="ARBA00023235"/>
    </source>
</evidence>
<dbReference type="EC" id="5.6.2.4" evidence="11"/>
<protein>
    <recommendedName>
        <fullName evidence="11">Replication restart protein PriA</fullName>
    </recommendedName>
    <alternativeName>
        <fullName evidence="11">ATP-dependent DNA helicase PriA</fullName>
        <ecNumber evidence="11">5.6.2.4</ecNumber>
    </alternativeName>
    <alternativeName>
        <fullName evidence="11">DNA 3'-5' helicase PriA</fullName>
    </alternativeName>
</protein>
<keyword evidence="1 11" id="KW-0639">Primosome</keyword>
<keyword evidence="8 11" id="KW-0067">ATP-binding</keyword>
<keyword evidence="3 11" id="KW-0479">Metal-binding</keyword>
<proteinExistence type="inferred from homology"/>
<dbReference type="InterPro" id="IPR041222">
    <property type="entry name" value="PriA_3primeBD"/>
</dbReference>
<gene>
    <name evidence="11" type="primary">priA</name>
    <name evidence="14" type="ORF">ACJHVH_00205</name>
</gene>
<comment type="catalytic activity">
    <reaction evidence="11">
        <text>ATP + H2O = ADP + phosphate + H(+)</text>
        <dbReference type="Rhea" id="RHEA:13065"/>
        <dbReference type="ChEBI" id="CHEBI:15377"/>
        <dbReference type="ChEBI" id="CHEBI:15378"/>
        <dbReference type="ChEBI" id="CHEBI:30616"/>
        <dbReference type="ChEBI" id="CHEBI:43474"/>
        <dbReference type="ChEBI" id="CHEBI:456216"/>
        <dbReference type="EC" id="5.6.2.4"/>
    </reaction>
</comment>
<feature type="binding site" evidence="11">
    <location>
        <position position="495"/>
    </location>
    <ligand>
        <name>Zn(2+)</name>
        <dbReference type="ChEBI" id="CHEBI:29105"/>
        <label>1</label>
    </ligand>
</feature>
<sequence>MSRPLVRVALPVPLYRLFDYLCPPSMPNLPVVGGRVQVPFGHRTLIGIVTGHIDQAGSDIPQHKLKSIKQCFDDTAIITDDLFGLAYWLASYYHHPLGETFSVMLPSLINQGNQPVQQLVLWKVAESVTDDFAQKQISQVAKKQWQIFNAIKQASSLNKSQLKELGVTKAQLSALSDKGLICSFVADASKNSLTPPKLKDTPPSLNDEQCVAFNAIKQAIDAGIYQGILLNGITGSGKTEVYLHAIWHALSAGRQVLILVPEIGLTPQTKARFTSRFNARICVLHSGMNDKERLQGWQDCRTGQAQIIIGTRSSVLYPFNNLGLIIIDEAHDTSYKQQDHLRYHACDVAMWRGHRLSIPVVLGTATPSLEQIKLSHDGKLIEYRLTKRAGDAKSPTFQMVDIRQGSRQILLSSGEQQTSLLSELSIHHIKQRLGNGEQVLIFLNRRGYAPILMCSACGWQADCPYCDAHLTLHKYPTEQLKCHHCGFQNHIPCHCPKCNSSNLQHLGLGTSKLSEQLHAIFANPQMTKQLYPIWQIDRDTMRKQGAWESMYEQILQGHAGILVGTQMIAKGHHFPNVTLVVIADADLGFLSPNFRSPEHTAQRIIQVAGRAGRAKKSGHVLIQTRQPDNPLFLTLIKHGYLAFADTLLKERRLLGLPPHAHAALISAESHDQQRARAAISHLTQALPSPNGLAKSGALDAPMNKKNNRYHTQLLLLAKDRKTLHGVLSEYWQSLLELPTSKGVKLSLDIDPMSW</sequence>
<feature type="binding site" evidence="11">
    <location>
        <position position="454"/>
    </location>
    <ligand>
        <name>Zn(2+)</name>
        <dbReference type="ChEBI" id="CHEBI:29105"/>
        <label>1</label>
    </ligand>
</feature>
<keyword evidence="10 11" id="KW-0413">Isomerase</keyword>
<feature type="binding site" evidence="11">
    <location>
        <position position="457"/>
    </location>
    <ligand>
        <name>Zn(2+)</name>
        <dbReference type="ChEBI" id="CHEBI:29105"/>
        <label>1</label>
    </ligand>
</feature>
<evidence type="ECO:0000256" key="4">
    <source>
        <dbReference type="ARBA" id="ARBA00022741"/>
    </source>
</evidence>
<keyword evidence="7 11" id="KW-0862">Zinc</keyword>
<evidence type="ECO:0000259" key="12">
    <source>
        <dbReference type="PROSITE" id="PS51192"/>
    </source>
</evidence>
<dbReference type="RefSeq" id="WP_407068334.1">
    <property type="nucleotide sequence ID" value="NZ_JBJJXE010000001.1"/>
</dbReference>
<dbReference type="PANTHER" id="PTHR30580">
    <property type="entry name" value="PRIMOSOMAL PROTEIN N"/>
    <property type="match status" value="1"/>
</dbReference>
<dbReference type="HAMAP" id="MF_00983">
    <property type="entry name" value="PriA"/>
    <property type="match status" value="1"/>
</dbReference>
<dbReference type="InterPro" id="IPR027417">
    <property type="entry name" value="P-loop_NTPase"/>
</dbReference>
<accession>A0ABW8U2M9</accession>
<evidence type="ECO:0000259" key="13">
    <source>
        <dbReference type="PROSITE" id="PS51194"/>
    </source>
</evidence>
<comment type="caution">
    <text evidence="14">The sequence shown here is derived from an EMBL/GenBank/DDBJ whole genome shotgun (WGS) entry which is preliminary data.</text>
</comment>
<evidence type="ECO:0000313" key="14">
    <source>
        <dbReference type="EMBL" id="MFL1731428.1"/>
    </source>
</evidence>
<reference evidence="14 15" key="1">
    <citation type="submission" date="2024-11" db="EMBL/GenBank/DDBJ databases">
        <title>First Report of Moraxella oculi in Brazil in an Infectious Bovine Keratoconjunctivitis Outbreak.</title>
        <authorList>
            <person name="Carvalho C.V."/>
            <person name="Domingues R."/>
            <person name="Coutinho C."/>
            <person name="Honorio N.T.B.S."/>
            <person name="Faza D.R.L.R."/>
            <person name="Carvalho W.A."/>
            <person name="Machado A.B.F."/>
            <person name="Martins M.F."/>
            <person name="Gaspar E.B."/>
        </authorList>
    </citation>
    <scope>NUCLEOTIDE SEQUENCE [LARGE SCALE GENOMIC DNA]</scope>
    <source>
        <strain evidence="14 15">2117LE</strain>
    </source>
</reference>
<feature type="binding site" evidence="11">
    <location>
        <position position="463"/>
    </location>
    <ligand>
        <name>Zn(2+)</name>
        <dbReference type="ChEBI" id="CHEBI:29105"/>
        <label>2</label>
    </ligand>
</feature>
<dbReference type="InterPro" id="IPR042115">
    <property type="entry name" value="PriA_3primeBD_sf"/>
</dbReference>
<dbReference type="Gene3D" id="3.40.1440.60">
    <property type="entry name" value="PriA, 3(prime) DNA-binding domain"/>
    <property type="match status" value="1"/>
</dbReference>
<dbReference type="Pfam" id="PF17764">
    <property type="entry name" value="PriA_3primeBD"/>
    <property type="match status" value="1"/>
</dbReference>
<dbReference type="PROSITE" id="PS51192">
    <property type="entry name" value="HELICASE_ATP_BIND_1"/>
    <property type="match status" value="1"/>
</dbReference>
<organism evidence="14 15">
    <name type="scientific">Moraxella oculi</name>
    <dbReference type="NCBI Taxonomy" id="2940516"/>
    <lineage>
        <taxon>Bacteria</taxon>
        <taxon>Pseudomonadati</taxon>
        <taxon>Pseudomonadota</taxon>
        <taxon>Gammaproteobacteria</taxon>
        <taxon>Moraxellales</taxon>
        <taxon>Moraxellaceae</taxon>
        <taxon>Moraxella</taxon>
    </lineage>
</organism>
<keyword evidence="9 11" id="KW-0238">DNA-binding</keyword>
<keyword evidence="4 11" id="KW-0547">Nucleotide-binding</keyword>
<keyword evidence="5 11" id="KW-0378">Hydrolase</keyword>
<feature type="binding site" evidence="11">
    <location>
        <position position="485"/>
    </location>
    <ligand>
        <name>Zn(2+)</name>
        <dbReference type="ChEBI" id="CHEBI:29105"/>
        <label>2</label>
    </ligand>
</feature>
<evidence type="ECO:0000256" key="6">
    <source>
        <dbReference type="ARBA" id="ARBA00022806"/>
    </source>
</evidence>
<dbReference type="InterPro" id="IPR011545">
    <property type="entry name" value="DEAD/DEAH_box_helicase_dom"/>
</dbReference>
<dbReference type="EMBL" id="JBJJXE010000001">
    <property type="protein sequence ID" value="MFL1731428.1"/>
    <property type="molecule type" value="Genomic_DNA"/>
</dbReference>
<dbReference type="PANTHER" id="PTHR30580:SF0">
    <property type="entry name" value="PRIMOSOMAL PROTEIN N"/>
    <property type="match status" value="1"/>
</dbReference>
<dbReference type="Gene3D" id="3.40.50.300">
    <property type="entry name" value="P-loop containing nucleotide triphosphate hydrolases"/>
    <property type="match status" value="2"/>
</dbReference>
<keyword evidence="15" id="KW-1185">Reference proteome</keyword>
<dbReference type="PROSITE" id="PS51194">
    <property type="entry name" value="HELICASE_CTER"/>
    <property type="match status" value="1"/>
</dbReference>
<comment type="subunit">
    <text evidence="11">Component of the replication restart primosome.</text>
</comment>
<evidence type="ECO:0000256" key="11">
    <source>
        <dbReference type="HAMAP-Rule" id="MF_00983"/>
    </source>
</evidence>
<comment type="cofactor">
    <cofactor evidence="11">
        <name>Zn(2+)</name>
        <dbReference type="ChEBI" id="CHEBI:29105"/>
    </cofactor>
    <text evidence="11">Binds 2 zinc ions per subunit.</text>
</comment>
<evidence type="ECO:0000313" key="15">
    <source>
        <dbReference type="Proteomes" id="UP001624684"/>
    </source>
</evidence>
<feature type="domain" description="Helicase ATP-binding" evidence="12">
    <location>
        <begin position="219"/>
        <end position="385"/>
    </location>
</feature>
<dbReference type="Pfam" id="PF18319">
    <property type="entry name" value="Zn_ribbon_PriA"/>
    <property type="match status" value="1"/>
</dbReference>
<evidence type="ECO:0000256" key="7">
    <source>
        <dbReference type="ARBA" id="ARBA00022833"/>
    </source>
</evidence>
<dbReference type="SUPFAM" id="SSF52540">
    <property type="entry name" value="P-loop containing nucleoside triphosphate hydrolases"/>
    <property type="match status" value="2"/>
</dbReference>
<evidence type="ECO:0000256" key="9">
    <source>
        <dbReference type="ARBA" id="ARBA00023125"/>
    </source>
</evidence>
<evidence type="ECO:0000256" key="3">
    <source>
        <dbReference type="ARBA" id="ARBA00022723"/>
    </source>
</evidence>